<keyword evidence="3 7" id="KW-0812">Transmembrane</keyword>
<dbReference type="SUPFAM" id="SSF81452">
    <property type="entry name" value="Cytochrome c oxidase subunit III-like"/>
    <property type="match status" value="1"/>
</dbReference>
<dbReference type="GO" id="GO:0004129">
    <property type="term" value="F:cytochrome-c oxidase activity"/>
    <property type="evidence" value="ECO:0007669"/>
    <property type="project" value="InterPro"/>
</dbReference>
<dbReference type="PANTHER" id="PTHR11403:SF6">
    <property type="entry name" value="NITRIC OXIDE REDUCTASE SUBUNIT E"/>
    <property type="match status" value="1"/>
</dbReference>
<dbReference type="GO" id="GO:0005886">
    <property type="term" value="C:plasma membrane"/>
    <property type="evidence" value="ECO:0007669"/>
    <property type="project" value="UniProtKB-SubCell"/>
</dbReference>
<dbReference type="PROSITE" id="PS50253">
    <property type="entry name" value="COX3"/>
    <property type="match status" value="1"/>
</dbReference>
<dbReference type="EMBL" id="BLWD01000002">
    <property type="protein sequence ID" value="GFN09287.1"/>
    <property type="molecule type" value="Genomic_DNA"/>
</dbReference>
<evidence type="ECO:0000313" key="11">
    <source>
        <dbReference type="EMBL" id="GFN09287.1"/>
    </source>
</evidence>
<dbReference type="InterPro" id="IPR013833">
    <property type="entry name" value="Cyt_c_oxidase_su3_a-hlx"/>
</dbReference>
<feature type="transmembrane region" description="Helical" evidence="9">
    <location>
        <begin position="151"/>
        <end position="177"/>
    </location>
</feature>
<comment type="caution">
    <text evidence="11">The sequence shown here is derived from an EMBL/GenBank/DDBJ whole genome shotgun (WGS) entry which is preliminary data.</text>
</comment>
<evidence type="ECO:0000256" key="7">
    <source>
        <dbReference type="RuleBase" id="RU003376"/>
    </source>
</evidence>
<proteinExistence type="inferred from homology"/>
<dbReference type="AlphaFoldDB" id="A0A7J0D5G3"/>
<dbReference type="PANTHER" id="PTHR11403">
    <property type="entry name" value="CYTOCHROME C OXIDASE SUBUNIT III"/>
    <property type="match status" value="1"/>
</dbReference>
<evidence type="ECO:0000256" key="6">
    <source>
        <dbReference type="ARBA" id="ARBA00031400"/>
    </source>
</evidence>
<dbReference type="Gene3D" id="1.20.120.80">
    <property type="entry name" value="Cytochrome c oxidase, subunit III, four-helix bundle"/>
    <property type="match status" value="1"/>
</dbReference>
<dbReference type="Pfam" id="PF00510">
    <property type="entry name" value="COX3"/>
    <property type="match status" value="1"/>
</dbReference>
<dbReference type="InterPro" id="IPR000298">
    <property type="entry name" value="Cyt_c_oxidase-like_su3"/>
</dbReference>
<evidence type="ECO:0000256" key="8">
    <source>
        <dbReference type="SAM" id="MobiDB-lite"/>
    </source>
</evidence>
<dbReference type="Proteomes" id="UP000498740">
    <property type="component" value="Unassembled WGS sequence"/>
</dbReference>
<evidence type="ECO:0000256" key="5">
    <source>
        <dbReference type="ARBA" id="ARBA00023136"/>
    </source>
</evidence>
<keyword evidence="5 9" id="KW-0472">Membrane</keyword>
<evidence type="ECO:0000256" key="2">
    <source>
        <dbReference type="ARBA" id="ARBA00010581"/>
    </source>
</evidence>
<evidence type="ECO:0000256" key="9">
    <source>
        <dbReference type="SAM" id="Phobius"/>
    </source>
</evidence>
<evidence type="ECO:0000256" key="1">
    <source>
        <dbReference type="ARBA" id="ARBA00004141"/>
    </source>
</evidence>
<sequence>MHHTSKGNRGTTESTDIAPRTPRLQDDTVQPARRIPGELGMWVFVFTDLMMFSAYFGAFMYERGNNLQEFSDGRSAMRTDFGLANTFLLLTASLLIALAVSAVRDSAVRPARGLLLGAGACGVAFVVNKGFEWSAEAAAGHTPQSSIFFQMYYVLTGIHLLHVVIAMVVIVLMWRLLRCVEGEPGSQQVQFLENGATFWHLTDALWIVLFTLFYLVR</sequence>
<keyword evidence="4 9" id="KW-1133">Transmembrane helix</keyword>
<dbReference type="GO" id="GO:0019646">
    <property type="term" value="P:aerobic electron transport chain"/>
    <property type="evidence" value="ECO:0007669"/>
    <property type="project" value="InterPro"/>
</dbReference>
<feature type="transmembrane region" description="Helical" evidence="9">
    <location>
        <begin position="39"/>
        <end position="61"/>
    </location>
</feature>
<evidence type="ECO:0000313" key="12">
    <source>
        <dbReference type="Proteomes" id="UP000498740"/>
    </source>
</evidence>
<accession>A0A7J0D5G3</accession>
<gene>
    <name evidence="11" type="ORF">Smic_78430</name>
</gene>
<evidence type="ECO:0000256" key="3">
    <source>
        <dbReference type="ARBA" id="ARBA00022692"/>
    </source>
</evidence>
<protein>
    <recommendedName>
        <fullName evidence="6">Cytochrome aa3 subunit 3</fullName>
    </recommendedName>
</protein>
<dbReference type="RefSeq" id="WP_078657652.1">
    <property type="nucleotide sequence ID" value="NZ_CP108588.1"/>
</dbReference>
<comment type="similarity">
    <text evidence="2 7">Belongs to the cytochrome c oxidase subunit 3 family.</text>
</comment>
<name>A0A7J0D5G3_STRMI</name>
<feature type="region of interest" description="Disordered" evidence="8">
    <location>
        <begin position="1"/>
        <end position="30"/>
    </location>
</feature>
<comment type="subcellular location">
    <subcellularLocation>
        <location evidence="7">Cell membrane</location>
        <topology evidence="7">Multi-pass membrane protein</topology>
    </subcellularLocation>
    <subcellularLocation>
        <location evidence="1">Membrane</location>
        <topology evidence="1">Multi-pass membrane protein</topology>
    </subcellularLocation>
</comment>
<feature type="domain" description="Heme-copper oxidase subunit III family profile" evidence="10">
    <location>
        <begin position="39"/>
        <end position="217"/>
    </location>
</feature>
<feature type="transmembrane region" description="Helical" evidence="9">
    <location>
        <begin position="81"/>
        <end position="101"/>
    </location>
</feature>
<dbReference type="InterPro" id="IPR024791">
    <property type="entry name" value="Cyt_c/ubiquinol_Oxase_su3"/>
</dbReference>
<dbReference type="InterPro" id="IPR035973">
    <property type="entry name" value="Cyt_c_oxidase_su3-like_sf"/>
</dbReference>
<evidence type="ECO:0000259" key="10">
    <source>
        <dbReference type="PROSITE" id="PS50253"/>
    </source>
</evidence>
<reference evidence="11 12" key="1">
    <citation type="submission" date="2020-05" db="EMBL/GenBank/DDBJ databases">
        <title>Whole genome shotgun sequence of Streptomyces microflavus NBRC 13062.</title>
        <authorList>
            <person name="Komaki H."/>
            <person name="Tamura T."/>
        </authorList>
    </citation>
    <scope>NUCLEOTIDE SEQUENCE [LARGE SCALE GENOMIC DNA]</scope>
    <source>
        <strain evidence="11 12">NBRC 13062</strain>
    </source>
</reference>
<feature type="transmembrane region" description="Helical" evidence="9">
    <location>
        <begin position="198"/>
        <end position="216"/>
    </location>
</feature>
<evidence type="ECO:0000256" key="4">
    <source>
        <dbReference type="ARBA" id="ARBA00022989"/>
    </source>
</evidence>
<organism evidence="11 12">
    <name type="scientific">Streptomyces microflavus</name>
    <name type="common">Streptomyces lipmanii</name>
    <dbReference type="NCBI Taxonomy" id="1919"/>
    <lineage>
        <taxon>Bacteria</taxon>
        <taxon>Bacillati</taxon>
        <taxon>Actinomycetota</taxon>
        <taxon>Actinomycetes</taxon>
        <taxon>Kitasatosporales</taxon>
        <taxon>Streptomycetaceae</taxon>
        <taxon>Streptomyces</taxon>
    </lineage>
</organism>